<dbReference type="Gene3D" id="3.40.30.10">
    <property type="entry name" value="Glutaredoxin"/>
    <property type="match status" value="1"/>
</dbReference>
<evidence type="ECO:0000256" key="2">
    <source>
        <dbReference type="ARBA" id="ARBA00023008"/>
    </source>
</evidence>
<keyword evidence="8" id="KW-1185">Reference proteome</keyword>
<gene>
    <name evidence="7" type="ORF">SAMN05216421_3062</name>
</gene>
<dbReference type="FunFam" id="3.40.30.10:FF:000013">
    <property type="entry name" value="Blast:Protein SCO1 homolog, mitochondrial"/>
    <property type="match status" value="1"/>
</dbReference>
<dbReference type="PROSITE" id="PS51352">
    <property type="entry name" value="THIOREDOXIN_2"/>
    <property type="match status" value="1"/>
</dbReference>
<keyword evidence="3" id="KW-0479">Metal-binding</keyword>
<name>A0A1H1Y6I8_9GAMM</name>
<evidence type="ECO:0000259" key="6">
    <source>
        <dbReference type="PROSITE" id="PS51352"/>
    </source>
</evidence>
<proteinExistence type="inferred from homology"/>
<feature type="domain" description="Thioredoxin" evidence="6">
    <location>
        <begin position="45"/>
        <end position="208"/>
    </location>
</feature>
<dbReference type="GO" id="GO:0046872">
    <property type="term" value="F:metal ion binding"/>
    <property type="evidence" value="ECO:0007669"/>
    <property type="project" value="UniProtKB-KW"/>
</dbReference>
<organism evidence="7 8">
    <name type="scientific">Halopseudomonas xinjiangensis</name>
    <dbReference type="NCBI Taxonomy" id="487184"/>
    <lineage>
        <taxon>Bacteria</taxon>
        <taxon>Pseudomonadati</taxon>
        <taxon>Pseudomonadota</taxon>
        <taxon>Gammaproteobacteria</taxon>
        <taxon>Pseudomonadales</taxon>
        <taxon>Pseudomonadaceae</taxon>
        <taxon>Halopseudomonas</taxon>
    </lineage>
</organism>
<dbReference type="STRING" id="487184.SAMN05216421_3062"/>
<evidence type="ECO:0000256" key="4">
    <source>
        <dbReference type="PIRSR" id="PIRSR603782-2"/>
    </source>
</evidence>
<dbReference type="InterPro" id="IPR036249">
    <property type="entry name" value="Thioredoxin-like_sf"/>
</dbReference>
<keyword evidence="2 3" id="KW-0186">Copper</keyword>
<accession>A0A1H1Y6I8</accession>
<evidence type="ECO:0000313" key="8">
    <source>
        <dbReference type="Proteomes" id="UP000243207"/>
    </source>
</evidence>
<dbReference type="Proteomes" id="UP000243207">
    <property type="component" value="Chromosome I"/>
</dbReference>
<dbReference type="RefSeq" id="WP_093396556.1">
    <property type="nucleotide sequence ID" value="NZ_LT629736.1"/>
</dbReference>
<sequence>MSGVQKTVWVILAVIALILGLLLFKMTRSPALDAEQLSQAGIFMFDTPRSIPDVHLQAAGGGEWTEEQLRGQWDLLFFGYTFCPDVCPTTLAELRQLIADLPEEARNHQLHVTLISVDPERDTPERLREYLDYFNPEFSGATGEPEQLEKLAAALSVAYIEPDTSQQDYLVDHSGQVILVDPEGRYVGFLRAPLQRESVARYLPQLIAR</sequence>
<feature type="disulfide bond" description="Redox-active" evidence="4">
    <location>
        <begin position="83"/>
        <end position="87"/>
    </location>
</feature>
<evidence type="ECO:0000313" key="7">
    <source>
        <dbReference type="EMBL" id="SDT17011.1"/>
    </source>
</evidence>
<keyword evidence="5" id="KW-0812">Transmembrane</keyword>
<feature type="binding site" evidence="3">
    <location>
        <position position="173"/>
    </location>
    <ligand>
        <name>Cu cation</name>
        <dbReference type="ChEBI" id="CHEBI:23378"/>
    </ligand>
</feature>
<feature type="transmembrane region" description="Helical" evidence="5">
    <location>
        <begin position="6"/>
        <end position="24"/>
    </location>
</feature>
<dbReference type="PANTHER" id="PTHR12151:SF25">
    <property type="entry name" value="LINALOOL DEHYDRATASE_ISOMERASE DOMAIN-CONTAINING PROTEIN"/>
    <property type="match status" value="1"/>
</dbReference>
<dbReference type="AlphaFoldDB" id="A0A1H1Y6I8"/>
<evidence type="ECO:0000256" key="1">
    <source>
        <dbReference type="ARBA" id="ARBA00010996"/>
    </source>
</evidence>
<dbReference type="Pfam" id="PF02630">
    <property type="entry name" value="SCO1-SenC"/>
    <property type="match status" value="1"/>
</dbReference>
<keyword evidence="5" id="KW-0472">Membrane</keyword>
<keyword evidence="5" id="KW-1133">Transmembrane helix</keyword>
<evidence type="ECO:0000256" key="3">
    <source>
        <dbReference type="PIRSR" id="PIRSR603782-1"/>
    </source>
</evidence>
<feature type="binding site" evidence="3">
    <location>
        <position position="83"/>
    </location>
    <ligand>
        <name>Cu cation</name>
        <dbReference type="ChEBI" id="CHEBI:23378"/>
    </ligand>
</feature>
<dbReference type="InterPro" id="IPR013766">
    <property type="entry name" value="Thioredoxin_domain"/>
</dbReference>
<dbReference type="InterPro" id="IPR003782">
    <property type="entry name" value="SCO1/SenC"/>
</dbReference>
<dbReference type="OrthoDB" id="9790194at2"/>
<feature type="binding site" evidence="3">
    <location>
        <position position="87"/>
    </location>
    <ligand>
        <name>Cu cation</name>
        <dbReference type="ChEBI" id="CHEBI:23378"/>
    </ligand>
</feature>
<dbReference type="PANTHER" id="PTHR12151">
    <property type="entry name" value="ELECTRON TRANSPORT PROTIN SCO1/SENC FAMILY MEMBER"/>
    <property type="match status" value="1"/>
</dbReference>
<dbReference type="SUPFAM" id="SSF52833">
    <property type="entry name" value="Thioredoxin-like"/>
    <property type="match status" value="1"/>
</dbReference>
<dbReference type="EMBL" id="LT629736">
    <property type="protein sequence ID" value="SDT17011.1"/>
    <property type="molecule type" value="Genomic_DNA"/>
</dbReference>
<keyword evidence="4" id="KW-1015">Disulfide bond</keyword>
<comment type="similarity">
    <text evidence="1">Belongs to the SCO1/2 family.</text>
</comment>
<evidence type="ECO:0000256" key="5">
    <source>
        <dbReference type="SAM" id="Phobius"/>
    </source>
</evidence>
<dbReference type="CDD" id="cd02968">
    <property type="entry name" value="SCO"/>
    <property type="match status" value="1"/>
</dbReference>
<reference evidence="8" key="1">
    <citation type="submission" date="2016-10" db="EMBL/GenBank/DDBJ databases">
        <authorList>
            <person name="Varghese N."/>
            <person name="Submissions S."/>
        </authorList>
    </citation>
    <scope>NUCLEOTIDE SEQUENCE [LARGE SCALE GENOMIC DNA]</scope>
    <source>
        <strain evidence="8">NRRL B-51270</strain>
    </source>
</reference>
<protein>
    <submittedName>
        <fullName evidence="7">Protein SCO1/2</fullName>
    </submittedName>
</protein>